<dbReference type="InterPro" id="IPR013325">
    <property type="entry name" value="RNA_pol_sigma_r2"/>
</dbReference>
<dbReference type="Proteomes" id="UP000319383">
    <property type="component" value="Chromosome"/>
</dbReference>
<keyword evidence="4" id="KW-0238">DNA-binding</keyword>
<comment type="similarity">
    <text evidence="1">Belongs to the sigma-70 factor family. ECF subfamily.</text>
</comment>
<evidence type="ECO:0000256" key="2">
    <source>
        <dbReference type="ARBA" id="ARBA00023015"/>
    </source>
</evidence>
<evidence type="ECO:0000259" key="7">
    <source>
        <dbReference type="Pfam" id="PF08281"/>
    </source>
</evidence>
<organism evidence="8 9">
    <name type="scientific">Symmachiella dynata</name>
    <dbReference type="NCBI Taxonomy" id="2527995"/>
    <lineage>
        <taxon>Bacteria</taxon>
        <taxon>Pseudomonadati</taxon>
        <taxon>Planctomycetota</taxon>
        <taxon>Planctomycetia</taxon>
        <taxon>Planctomycetales</taxon>
        <taxon>Planctomycetaceae</taxon>
        <taxon>Symmachiella</taxon>
    </lineage>
</organism>
<dbReference type="EMBL" id="CP036276">
    <property type="protein sequence ID" value="QDU43530.1"/>
    <property type="molecule type" value="Genomic_DNA"/>
</dbReference>
<dbReference type="Pfam" id="PF04542">
    <property type="entry name" value="Sigma70_r2"/>
    <property type="match status" value="1"/>
</dbReference>
<dbReference type="RefSeq" id="WP_145375658.1">
    <property type="nucleotide sequence ID" value="NZ_CP036276.1"/>
</dbReference>
<keyword evidence="3" id="KW-0731">Sigma factor</keyword>
<dbReference type="Pfam" id="PF08281">
    <property type="entry name" value="Sigma70_r4_2"/>
    <property type="match status" value="1"/>
</dbReference>
<evidence type="ECO:0000256" key="4">
    <source>
        <dbReference type="ARBA" id="ARBA00023125"/>
    </source>
</evidence>
<reference evidence="8 9" key="1">
    <citation type="submission" date="2019-02" db="EMBL/GenBank/DDBJ databases">
        <title>Deep-cultivation of Planctomycetes and their phenomic and genomic characterization uncovers novel biology.</title>
        <authorList>
            <person name="Wiegand S."/>
            <person name="Jogler M."/>
            <person name="Boedeker C."/>
            <person name="Pinto D."/>
            <person name="Vollmers J."/>
            <person name="Rivas-Marin E."/>
            <person name="Kohn T."/>
            <person name="Peeters S.H."/>
            <person name="Heuer A."/>
            <person name="Rast P."/>
            <person name="Oberbeckmann S."/>
            <person name="Bunk B."/>
            <person name="Jeske O."/>
            <person name="Meyerdierks A."/>
            <person name="Storesund J.E."/>
            <person name="Kallscheuer N."/>
            <person name="Luecker S."/>
            <person name="Lage O.M."/>
            <person name="Pohl T."/>
            <person name="Merkel B.J."/>
            <person name="Hornburger P."/>
            <person name="Mueller R.-W."/>
            <person name="Bruemmer F."/>
            <person name="Labrenz M."/>
            <person name="Spormann A.M."/>
            <person name="Op den Camp H."/>
            <person name="Overmann J."/>
            <person name="Amann R."/>
            <person name="Jetten M.S.M."/>
            <person name="Mascher T."/>
            <person name="Medema M.H."/>
            <person name="Devos D.P."/>
            <person name="Kaster A.-K."/>
            <person name="Ovreas L."/>
            <person name="Rohde M."/>
            <person name="Galperin M.Y."/>
            <person name="Jogler C."/>
        </authorList>
    </citation>
    <scope>NUCLEOTIDE SEQUENCE [LARGE SCALE GENOMIC DNA]</scope>
    <source>
        <strain evidence="8 9">Mal52</strain>
    </source>
</reference>
<dbReference type="CDD" id="cd06171">
    <property type="entry name" value="Sigma70_r4"/>
    <property type="match status" value="1"/>
</dbReference>
<keyword evidence="5" id="KW-0804">Transcription</keyword>
<dbReference type="SUPFAM" id="SSF88659">
    <property type="entry name" value="Sigma3 and sigma4 domains of RNA polymerase sigma factors"/>
    <property type="match status" value="1"/>
</dbReference>
<dbReference type="KEGG" id="sdyn:Mal52_20060"/>
<evidence type="ECO:0000256" key="3">
    <source>
        <dbReference type="ARBA" id="ARBA00023082"/>
    </source>
</evidence>
<dbReference type="GO" id="GO:0006352">
    <property type="term" value="P:DNA-templated transcription initiation"/>
    <property type="evidence" value="ECO:0007669"/>
    <property type="project" value="InterPro"/>
</dbReference>
<dbReference type="SUPFAM" id="SSF88946">
    <property type="entry name" value="Sigma2 domain of RNA polymerase sigma factors"/>
    <property type="match status" value="1"/>
</dbReference>
<evidence type="ECO:0000313" key="8">
    <source>
        <dbReference type="EMBL" id="QDU43530.1"/>
    </source>
</evidence>
<proteinExistence type="inferred from homology"/>
<dbReference type="GO" id="GO:0003677">
    <property type="term" value="F:DNA binding"/>
    <property type="evidence" value="ECO:0007669"/>
    <property type="project" value="UniProtKB-KW"/>
</dbReference>
<feature type="domain" description="RNA polymerase sigma-70 region 2" evidence="6">
    <location>
        <begin position="13"/>
        <end position="79"/>
    </location>
</feature>
<dbReference type="PANTHER" id="PTHR43133">
    <property type="entry name" value="RNA POLYMERASE ECF-TYPE SIGMA FACTO"/>
    <property type="match status" value="1"/>
</dbReference>
<dbReference type="InterPro" id="IPR013324">
    <property type="entry name" value="RNA_pol_sigma_r3/r4-like"/>
</dbReference>
<dbReference type="PANTHER" id="PTHR43133:SF8">
    <property type="entry name" value="RNA POLYMERASE SIGMA FACTOR HI_1459-RELATED"/>
    <property type="match status" value="1"/>
</dbReference>
<evidence type="ECO:0000259" key="6">
    <source>
        <dbReference type="Pfam" id="PF04542"/>
    </source>
</evidence>
<gene>
    <name evidence="8" type="primary">sigE_2</name>
    <name evidence="8" type="ORF">Mal52_20060</name>
</gene>
<dbReference type="InterPro" id="IPR014284">
    <property type="entry name" value="RNA_pol_sigma-70_dom"/>
</dbReference>
<evidence type="ECO:0000313" key="9">
    <source>
        <dbReference type="Proteomes" id="UP000319383"/>
    </source>
</evidence>
<protein>
    <submittedName>
        <fullName evidence="8">ECF RNA polymerase sigma factor SigE</fullName>
    </submittedName>
</protein>
<dbReference type="AlphaFoldDB" id="A0A517ZM29"/>
<dbReference type="InterPro" id="IPR036388">
    <property type="entry name" value="WH-like_DNA-bd_sf"/>
</dbReference>
<dbReference type="GO" id="GO:0016987">
    <property type="term" value="F:sigma factor activity"/>
    <property type="evidence" value="ECO:0007669"/>
    <property type="project" value="UniProtKB-KW"/>
</dbReference>
<evidence type="ECO:0000256" key="5">
    <source>
        <dbReference type="ARBA" id="ARBA00023163"/>
    </source>
</evidence>
<accession>A0A517ZM29</accession>
<name>A0A517ZM29_9PLAN</name>
<keyword evidence="9" id="KW-1185">Reference proteome</keyword>
<dbReference type="InterPro" id="IPR039425">
    <property type="entry name" value="RNA_pol_sigma-70-like"/>
</dbReference>
<dbReference type="InterPro" id="IPR013249">
    <property type="entry name" value="RNA_pol_sigma70_r4_t2"/>
</dbReference>
<dbReference type="Gene3D" id="1.10.10.10">
    <property type="entry name" value="Winged helix-like DNA-binding domain superfamily/Winged helix DNA-binding domain"/>
    <property type="match status" value="1"/>
</dbReference>
<sequence length="181" mass="20369">MCEALSAPNMIELVRQHHSLLYRYAYRLSGSAADAEDLTQETYLQACRKIDQLRDPSSAKGWLCTILRNRYLKRLRDEDHGEVPLGSALESIPEPKSTDAATFGIDSDQLQAALNALPESFRSPLILFYFEEFSYQEIADQMQVPVGTVMSRLSRAKAHLRQELLQAAQCGSSRDSVTFPI</sequence>
<dbReference type="InterPro" id="IPR007627">
    <property type="entry name" value="RNA_pol_sigma70_r2"/>
</dbReference>
<feature type="domain" description="RNA polymerase sigma factor 70 region 4 type 2" evidence="7">
    <location>
        <begin position="108"/>
        <end position="160"/>
    </location>
</feature>
<dbReference type="Gene3D" id="1.10.1740.10">
    <property type="match status" value="1"/>
</dbReference>
<keyword evidence="2" id="KW-0805">Transcription regulation</keyword>
<evidence type="ECO:0000256" key="1">
    <source>
        <dbReference type="ARBA" id="ARBA00010641"/>
    </source>
</evidence>
<dbReference type="NCBIfam" id="TIGR02937">
    <property type="entry name" value="sigma70-ECF"/>
    <property type="match status" value="1"/>
</dbReference>